<dbReference type="SUPFAM" id="SSF54862">
    <property type="entry name" value="4Fe-4S ferredoxins"/>
    <property type="match status" value="1"/>
</dbReference>
<keyword evidence="7" id="KW-1133">Transmembrane helix</keyword>
<feature type="transmembrane region" description="Helical" evidence="7">
    <location>
        <begin position="82"/>
        <end position="103"/>
    </location>
</feature>
<dbReference type="PANTHER" id="PTHR30176:SF3">
    <property type="entry name" value="FERREDOXIN-TYPE PROTEIN NAPH"/>
    <property type="match status" value="1"/>
</dbReference>
<keyword evidence="2" id="KW-0004">4Fe-4S</keyword>
<sequence length="461" mass="52518">MNTENSFRDSVATIDQSGKRILLHPKQPKGKFYKARTIVSIVWLLTFFAIPFVKIGGYPLLLLDVSHRKFIILGQVFWPQDFYLFALFTISLILFLILFTVVYGRIFCGWVCPQTIFMEMVFRKIEYWIEGTAAQQKALNNAPLSASKVSKKFFKHLIFLGLSIIFVHVFLLYFIEPARLWEIVTNPPTENLQGFLFANGTTLLFYGVYARFREQMCTLVCPYGRLQGVLLDERSIVVSYDFKRGEPKGKISKKQTVPLGDCVDCYQCVRVCPTGIDIRNGTQLECVNCTACIDACDAVMKKVNRPLGLIRFASHQEIDKKEKFRFTPRMLGYTAVLTILIVVLGLSITNRTSVETSILRVPGVLYRVLNDGQVNNLYNYKIVNKTHDQLKITLKLKSPQGSIQMIGVNQVVKPESLTEGTFFIKIPLIKRTSNKIPIEIEIYSEGTLIEVVKTNFIGPEQ</sequence>
<keyword evidence="5" id="KW-0408">Iron</keyword>
<evidence type="ECO:0000256" key="5">
    <source>
        <dbReference type="ARBA" id="ARBA00023004"/>
    </source>
</evidence>
<dbReference type="InterPro" id="IPR017896">
    <property type="entry name" value="4Fe4S_Fe-S-bd"/>
</dbReference>
<proteinExistence type="predicted"/>
<dbReference type="GO" id="GO:0005886">
    <property type="term" value="C:plasma membrane"/>
    <property type="evidence" value="ECO:0007669"/>
    <property type="project" value="TreeGrafter"/>
</dbReference>
<feature type="transmembrane region" description="Helical" evidence="7">
    <location>
        <begin position="38"/>
        <end position="62"/>
    </location>
</feature>
<dbReference type="Gene3D" id="2.60.40.10">
    <property type="entry name" value="Immunoglobulins"/>
    <property type="match status" value="1"/>
</dbReference>
<feature type="transmembrane region" description="Helical" evidence="7">
    <location>
        <begin position="195"/>
        <end position="212"/>
    </location>
</feature>
<dbReference type="PROSITE" id="PS00198">
    <property type="entry name" value="4FE4S_FER_1"/>
    <property type="match status" value="1"/>
</dbReference>
<dbReference type="InterPro" id="IPR032879">
    <property type="entry name" value="FixG_C"/>
</dbReference>
<keyword evidence="4" id="KW-0249">Electron transport</keyword>
<dbReference type="InterPro" id="IPR017900">
    <property type="entry name" value="4Fe4S_Fe_S_CS"/>
</dbReference>
<dbReference type="Pfam" id="PF11614">
    <property type="entry name" value="FixG_C"/>
    <property type="match status" value="1"/>
</dbReference>
<feature type="transmembrane region" description="Helical" evidence="7">
    <location>
        <begin position="157"/>
        <end position="175"/>
    </location>
</feature>
<accession>A0A2A4TAZ1</accession>
<dbReference type="InterPro" id="IPR013783">
    <property type="entry name" value="Ig-like_fold"/>
</dbReference>
<organism evidence="9 10">
    <name type="scientific">SAR324 cluster bacterium</name>
    <dbReference type="NCBI Taxonomy" id="2024889"/>
    <lineage>
        <taxon>Bacteria</taxon>
        <taxon>Deltaproteobacteria</taxon>
        <taxon>SAR324 cluster</taxon>
    </lineage>
</organism>
<protein>
    <submittedName>
        <fullName evidence="9">Cytochrome c oxidase accessory protein CcoG</fullName>
    </submittedName>
</protein>
<gene>
    <name evidence="9" type="primary">ccoG</name>
    <name evidence="9" type="ORF">COB67_00745</name>
</gene>
<dbReference type="InterPro" id="IPR051684">
    <property type="entry name" value="Electron_Trans/Redox"/>
</dbReference>
<dbReference type="InterPro" id="IPR014116">
    <property type="entry name" value="Cyt_c_oxidase_cbb3_FixG"/>
</dbReference>
<evidence type="ECO:0000256" key="4">
    <source>
        <dbReference type="ARBA" id="ARBA00022982"/>
    </source>
</evidence>
<evidence type="ECO:0000256" key="6">
    <source>
        <dbReference type="ARBA" id="ARBA00023014"/>
    </source>
</evidence>
<keyword evidence="7" id="KW-0812">Transmembrane</keyword>
<keyword evidence="1" id="KW-0813">Transport</keyword>
<evidence type="ECO:0000256" key="7">
    <source>
        <dbReference type="SAM" id="Phobius"/>
    </source>
</evidence>
<keyword evidence="7" id="KW-0472">Membrane</keyword>
<dbReference type="Pfam" id="PF12801">
    <property type="entry name" value="Fer4_5"/>
    <property type="match status" value="1"/>
</dbReference>
<evidence type="ECO:0000256" key="2">
    <source>
        <dbReference type="ARBA" id="ARBA00022485"/>
    </source>
</evidence>
<evidence type="ECO:0000259" key="8">
    <source>
        <dbReference type="PROSITE" id="PS51379"/>
    </source>
</evidence>
<dbReference type="NCBIfam" id="TIGR02745">
    <property type="entry name" value="ccoG_rdxA_fixG"/>
    <property type="match status" value="1"/>
</dbReference>
<dbReference type="GO" id="GO:0051539">
    <property type="term" value="F:4 iron, 4 sulfur cluster binding"/>
    <property type="evidence" value="ECO:0007669"/>
    <property type="project" value="UniProtKB-KW"/>
</dbReference>
<dbReference type="PANTHER" id="PTHR30176">
    <property type="entry name" value="FERREDOXIN-TYPE PROTEIN NAPH"/>
    <property type="match status" value="1"/>
</dbReference>
<evidence type="ECO:0000256" key="1">
    <source>
        <dbReference type="ARBA" id="ARBA00022448"/>
    </source>
</evidence>
<dbReference type="Proteomes" id="UP000218113">
    <property type="component" value="Unassembled WGS sequence"/>
</dbReference>
<keyword evidence="6" id="KW-0411">Iron-sulfur</keyword>
<evidence type="ECO:0000313" key="10">
    <source>
        <dbReference type="Proteomes" id="UP000218113"/>
    </source>
</evidence>
<reference evidence="10" key="1">
    <citation type="submission" date="2017-08" db="EMBL/GenBank/DDBJ databases">
        <title>A dynamic microbial community with high functional redundancy inhabits the cold, oxic subseafloor aquifer.</title>
        <authorList>
            <person name="Tully B.J."/>
            <person name="Wheat C.G."/>
            <person name="Glazer B.T."/>
            <person name="Huber J.A."/>
        </authorList>
    </citation>
    <scope>NUCLEOTIDE SEQUENCE [LARGE SCALE GENOMIC DNA]</scope>
</reference>
<dbReference type="GO" id="GO:0046872">
    <property type="term" value="F:metal ion binding"/>
    <property type="evidence" value="ECO:0007669"/>
    <property type="project" value="UniProtKB-KW"/>
</dbReference>
<name>A0A2A4TAZ1_9DELT</name>
<feature type="transmembrane region" description="Helical" evidence="7">
    <location>
        <begin position="330"/>
        <end position="348"/>
    </location>
</feature>
<dbReference type="PROSITE" id="PS51379">
    <property type="entry name" value="4FE4S_FER_2"/>
    <property type="match status" value="1"/>
</dbReference>
<dbReference type="Pfam" id="PF13746">
    <property type="entry name" value="Fer4_18"/>
    <property type="match status" value="1"/>
</dbReference>
<evidence type="ECO:0000313" key="9">
    <source>
        <dbReference type="EMBL" id="PCI30712.1"/>
    </source>
</evidence>
<feature type="domain" description="4Fe-4S ferredoxin-type" evidence="8">
    <location>
        <begin position="253"/>
        <end position="281"/>
    </location>
</feature>
<dbReference type="EMBL" id="NVSR01000002">
    <property type="protein sequence ID" value="PCI30712.1"/>
    <property type="molecule type" value="Genomic_DNA"/>
</dbReference>
<dbReference type="AlphaFoldDB" id="A0A2A4TAZ1"/>
<comment type="caution">
    <text evidence="9">The sequence shown here is derived from an EMBL/GenBank/DDBJ whole genome shotgun (WGS) entry which is preliminary data.</text>
</comment>
<evidence type="ECO:0000256" key="3">
    <source>
        <dbReference type="ARBA" id="ARBA00022723"/>
    </source>
</evidence>
<keyword evidence="3" id="KW-0479">Metal-binding</keyword>